<dbReference type="RefSeq" id="WP_330087806.1">
    <property type="nucleotide sequence ID" value="NZ_JAUGZK010000006.1"/>
</dbReference>
<sequence length="294" mass="34064">MDKTSVVQSLKVVVSKLTRFVGDVTFCKALFFIKNRRAINLDNPVSFSEKLYWLKLFGGLEHYSKYVDKVAVKDYVRSKQLESILIPTLAVYDCAEEFSLNSLPSRFVLKLNNASGYNLVVTDKTKFSEAQLRKMIAKWLKIDFYLITREQQYKPIKNQVIAEEFVEFGAEKALLDYKVYCFHGKPHMIQVISERSGFDQQHTYYDTDWNLLNLSRKEYPAGKAVSKPEKLSDMLYYAELLAPDFPFCRVDFYLVDNKVLFGEITFIPANANLNFLPASKDVRLASLIRFQNLL</sequence>
<organism evidence="1 2">
    <name type="scientific">Alkalimonas mucilaginosa</name>
    <dbReference type="NCBI Taxonomy" id="3057676"/>
    <lineage>
        <taxon>Bacteria</taxon>
        <taxon>Pseudomonadati</taxon>
        <taxon>Pseudomonadota</taxon>
        <taxon>Gammaproteobacteria</taxon>
        <taxon>Alkalimonas</taxon>
    </lineage>
</organism>
<dbReference type="InterPro" id="IPR029465">
    <property type="entry name" value="ATPgrasp_TupA"/>
</dbReference>
<comment type="caution">
    <text evidence="1">The sequence shown here is derived from an EMBL/GenBank/DDBJ whole genome shotgun (WGS) entry which is preliminary data.</text>
</comment>
<accession>A0ABU7JH62</accession>
<evidence type="ECO:0000313" key="1">
    <source>
        <dbReference type="EMBL" id="MEE2024475.1"/>
    </source>
</evidence>
<protein>
    <submittedName>
        <fullName evidence="1">ATP-grasp fold amidoligase family protein</fullName>
    </submittedName>
</protein>
<dbReference type="Proteomes" id="UP001339167">
    <property type="component" value="Unassembled WGS sequence"/>
</dbReference>
<dbReference type="EMBL" id="JAUGZK010000006">
    <property type="protein sequence ID" value="MEE2024475.1"/>
    <property type="molecule type" value="Genomic_DNA"/>
</dbReference>
<name>A0ABU7JH62_9GAMM</name>
<reference evidence="1 2" key="1">
    <citation type="submission" date="2023-06" db="EMBL/GenBank/DDBJ databases">
        <title>Alkalimonas sp., MEB004 an alkaliphilic bacterium isolated from Lonar Lake, India.</title>
        <authorList>
            <person name="Joshi A."/>
            <person name="Thite S."/>
        </authorList>
    </citation>
    <scope>NUCLEOTIDE SEQUENCE [LARGE SCALE GENOMIC DNA]</scope>
    <source>
        <strain evidence="1 2">MEB004</strain>
    </source>
</reference>
<proteinExistence type="predicted"/>
<evidence type="ECO:0000313" key="2">
    <source>
        <dbReference type="Proteomes" id="UP001339167"/>
    </source>
</evidence>
<keyword evidence="2" id="KW-1185">Reference proteome</keyword>
<dbReference type="Pfam" id="PF14305">
    <property type="entry name" value="ATPgrasp_TupA"/>
    <property type="match status" value="1"/>
</dbReference>
<gene>
    <name evidence="1" type="ORF">QWF21_09460</name>
</gene>